<organism evidence="7 8">
    <name type="scientific">Muricoccus vinaceus</name>
    <dbReference type="NCBI Taxonomy" id="424704"/>
    <lineage>
        <taxon>Bacteria</taxon>
        <taxon>Pseudomonadati</taxon>
        <taxon>Pseudomonadota</taxon>
        <taxon>Alphaproteobacteria</taxon>
        <taxon>Acetobacterales</taxon>
        <taxon>Roseomonadaceae</taxon>
        <taxon>Muricoccus</taxon>
    </lineage>
</organism>
<evidence type="ECO:0000256" key="1">
    <source>
        <dbReference type="ARBA" id="ARBA00023002"/>
    </source>
</evidence>
<evidence type="ECO:0000313" key="7">
    <source>
        <dbReference type="EMBL" id="MFC0385950.1"/>
    </source>
</evidence>
<dbReference type="InterPro" id="IPR036291">
    <property type="entry name" value="NAD(P)-bd_dom_sf"/>
</dbReference>
<gene>
    <name evidence="7" type="ORF">ACFFIC_10370</name>
</gene>
<evidence type="ECO:0000256" key="4">
    <source>
        <dbReference type="ARBA" id="ARBA00023268"/>
    </source>
</evidence>
<keyword evidence="4" id="KW-0511">Multifunctional enzyme</keyword>
<dbReference type="SUPFAM" id="SSF48179">
    <property type="entry name" value="6-phosphogluconate dehydrogenase C-terminal domain-like"/>
    <property type="match status" value="2"/>
</dbReference>
<dbReference type="RefSeq" id="WP_377050091.1">
    <property type="nucleotide sequence ID" value="NZ_JBHLVZ010000019.1"/>
</dbReference>
<accession>A0ABV6IQS5</accession>
<name>A0ABV6IQS5_9PROT</name>
<dbReference type="Pfam" id="PF00725">
    <property type="entry name" value="3HCDH"/>
    <property type="match status" value="2"/>
</dbReference>
<feature type="domain" description="3-hydroxyacyl-CoA dehydrogenase C-terminal" evidence="5">
    <location>
        <begin position="213"/>
        <end position="299"/>
    </location>
</feature>
<dbReference type="Proteomes" id="UP001589789">
    <property type="component" value="Unassembled WGS sequence"/>
</dbReference>
<evidence type="ECO:0000256" key="3">
    <source>
        <dbReference type="ARBA" id="ARBA00023239"/>
    </source>
</evidence>
<keyword evidence="8" id="KW-1185">Reference proteome</keyword>
<evidence type="ECO:0000259" key="6">
    <source>
        <dbReference type="Pfam" id="PF02737"/>
    </source>
</evidence>
<dbReference type="Gene3D" id="3.40.50.720">
    <property type="entry name" value="NAD(P)-binding Rossmann-like Domain"/>
    <property type="match status" value="1"/>
</dbReference>
<sequence>MSGAQAARAYLEAAETEAARGGGDAAPAAVGHVAVVGAGTMGGGLAMALANAGLRVTLIDKAEEGLNRGLATIRKTYEGQAARGRITTEQAGERAALIQGTTGLAGAAGADAVIEAVFENLALKREIFSELDRTMRPGALLATNTSGLDVDAIAAATARPAEVVGMHFFSPANIMRLVEVVRGRETSGATIATTFALALRMGKVPVLVGNAPGFVGNRMMRRRGEQAERLLLEGATPEEVDAALRRFGFAMGPFAMLDMAGLDVGLRSRRERGAIAVVDDALNASGRLGQKTGAGYYRYREGDRTPLPDPAVLDLVREAATRLGVPQRTIPEEEILDRLLLPMVNEAARILETGMAERAGDVDVVWANGYGFPRDRGGPMYHADTIGAAEVVHRLSAYAGATGDATLRPAPLLERLAAEGRCFVDRGSAGRAVAGAEGRNAA</sequence>
<evidence type="ECO:0000256" key="2">
    <source>
        <dbReference type="ARBA" id="ARBA00023235"/>
    </source>
</evidence>
<dbReference type="EMBL" id="JBHLVZ010000019">
    <property type="protein sequence ID" value="MFC0385950.1"/>
    <property type="molecule type" value="Genomic_DNA"/>
</dbReference>
<dbReference type="Gene3D" id="1.10.1040.50">
    <property type="match status" value="1"/>
</dbReference>
<keyword evidence="3" id="KW-0456">Lyase</keyword>
<dbReference type="SUPFAM" id="SSF51735">
    <property type="entry name" value="NAD(P)-binding Rossmann-fold domains"/>
    <property type="match status" value="1"/>
</dbReference>
<dbReference type="PANTHER" id="PTHR23309">
    <property type="entry name" value="3-HYDROXYACYL-COA DEHYROGENASE"/>
    <property type="match status" value="1"/>
</dbReference>
<keyword evidence="1" id="KW-0560">Oxidoreductase</keyword>
<feature type="domain" description="3-hydroxyacyl-CoA dehydrogenase NAD binding" evidence="6">
    <location>
        <begin position="32"/>
        <end position="210"/>
    </location>
</feature>
<evidence type="ECO:0000313" key="8">
    <source>
        <dbReference type="Proteomes" id="UP001589789"/>
    </source>
</evidence>
<evidence type="ECO:0000259" key="5">
    <source>
        <dbReference type="Pfam" id="PF00725"/>
    </source>
</evidence>
<dbReference type="InterPro" id="IPR006108">
    <property type="entry name" value="3HC_DH_C"/>
</dbReference>
<proteinExistence type="predicted"/>
<feature type="domain" description="3-hydroxyacyl-CoA dehydrogenase C-terminal" evidence="5">
    <location>
        <begin position="335"/>
        <end position="422"/>
    </location>
</feature>
<keyword evidence="2" id="KW-0413">Isomerase</keyword>
<dbReference type="InterPro" id="IPR008927">
    <property type="entry name" value="6-PGluconate_DH-like_C_sf"/>
</dbReference>
<protein>
    <submittedName>
        <fullName evidence="7">3-hydroxyacyl-CoA dehydrogenase NAD-binding domain-containing protein</fullName>
    </submittedName>
</protein>
<dbReference type="InterPro" id="IPR006176">
    <property type="entry name" value="3-OHacyl-CoA_DH_NAD-bd"/>
</dbReference>
<dbReference type="Pfam" id="PF02737">
    <property type="entry name" value="3HCDH_N"/>
    <property type="match status" value="1"/>
</dbReference>
<comment type="caution">
    <text evidence="7">The sequence shown here is derived from an EMBL/GenBank/DDBJ whole genome shotgun (WGS) entry which is preliminary data.</text>
</comment>
<reference evidence="7 8" key="1">
    <citation type="submission" date="2024-09" db="EMBL/GenBank/DDBJ databases">
        <authorList>
            <person name="Sun Q."/>
            <person name="Mori K."/>
        </authorList>
    </citation>
    <scope>NUCLEOTIDE SEQUENCE [LARGE SCALE GENOMIC DNA]</scope>
    <source>
        <strain evidence="7 8">CCM 7468</strain>
    </source>
</reference>